<sequence>MWWGLHLRPEGEDVSVRIPAYFSHSYRHQDRVVNEFFWNLLWATGLTLTVDPESESLSIPYLEYMMKRSAAFVAVVTRRPEQETYQCSPFMVFEYGLAVRAQKPRLVFVESGVSKELFGSGDEVLYFTRQALDQIEPTAQARLSSLLLRSDPATSILGHGLGKVGVLFGDVPTSEQSKRLHALIRRFGYTPISLDTQITDWFRLSLQLDELDFIVIDQNSSRLPPWLMPFINGRFVPSILIRNRAAGGTQPAHTPTSETDELLASVARADDLYVHYETTAELESRLSFHLERLRTEQTLFTEHDQGSRYFRSLGRRRERVFLSNASDANECGRSLSAALNAENVPHFHYLYQTDIELARLWADELPERVRSSQYFVMLITEKYWSSKYCLNEYQLAQELAAEGKLKIIPYFLAHSTADIPQQGRDLSELFPTEQARVIALDLDRMQTAEEDARS</sequence>
<dbReference type="SMART" id="SM00255">
    <property type="entry name" value="TIR"/>
    <property type="match status" value="1"/>
</dbReference>
<comment type="caution">
    <text evidence="2">The sequence shown here is derived from an EMBL/GenBank/DDBJ whole genome shotgun (WGS) entry which is preliminary data.</text>
</comment>
<dbReference type="EMBL" id="BAAAOS010000020">
    <property type="protein sequence ID" value="GAA1577950.1"/>
    <property type="molecule type" value="Genomic_DNA"/>
</dbReference>
<evidence type="ECO:0000259" key="1">
    <source>
        <dbReference type="SMART" id="SM00255"/>
    </source>
</evidence>
<dbReference type="InterPro" id="IPR000157">
    <property type="entry name" value="TIR_dom"/>
</dbReference>
<organism evidence="2 3">
    <name type="scientific">Kribbella sancticallisti</name>
    <dbReference type="NCBI Taxonomy" id="460087"/>
    <lineage>
        <taxon>Bacteria</taxon>
        <taxon>Bacillati</taxon>
        <taxon>Actinomycetota</taxon>
        <taxon>Actinomycetes</taxon>
        <taxon>Propionibacteriales</taxon>
        <taxon>Kribbellaceae</taxon>
        <taxon>Kribbella</taxon>
    </lineage>
</organism>
<gene>
    <name evidence="2" type="ORF">GCM10009789_34260</name>
</gene>
<accession>A0ABP4PEG7</accession>
<dbReference type="InterPro" id="IPR035897">
    <property type="entry name" value="Toll_tir_struct_dom_sf"/>
</dbReference>
<protein>
    <recommendedName>
        <fullName evidence="1">TIR domain-containing protein</fullName>
    </recommendedName>
</protein>
<dbReference type="SUPFAM" id="SSF52200">
    <property type="entry name" value="Toll/Interleukin receptor TIR domain"/>
    <property type="match status" value="1"/>
</dbReference>
<dbReference type="RefSeq" id="WP_344214913.1">
    <property type="nucleotide sequence ID" value="NZ_BAAAOS010000020.1"/>
</dbReference>
<dbReference type="Pfam" id="PF13676">
    <property type="entry name" value="TIR_2"/>
    <property type="match status" value="1"/>
</dbReference>
<dbReference type="Gene3D" id="3.40.50.10140">
    <property type="entry name" value="Toll/interleukin-1 receptor homology (TIR) domain"/>
    <property type="match status" value="1"/>
</dbReference>
<proteinExistence type="predicted"/>
<evidence type="ECO:0000313" key="3">
    <source>
        <dbReference type="Proteomes" id="UP001500393"/>
    </source>
</evidence>
<feature type="domain" description="TIR" evidence="1">
    <location>
        <begin position="317"/>
        <end position="454"/>
    </location>
</feature>
<evidence type="ECO:0000313" key="2">
    <source>
        <dbReference type="EMBL" id="GAA1577950.1"/>
    </source>
</evidence>
<reference evidence="3" key="1">
    <citation type="journal article" date="2019" name="Int. J. Syst. Evol. Microbiol.">
        <title>The Global Catalogue of Microorganisms (GCM) 10K type strain sequencing project: providing services to taxonomists for standard genome sequencing and annotation.</title>
        <authorList>
            <consortium name="The Broad Institute Genomics Platform"/>
            <consortium name="The Broad Institute Genome Sequencing Center for Infectious Disease"/>
            <person name="Wu L."/>
            <person name="Ma J."/>
        </authorList>
    </citation>
    <scope>NUCLEOTIDE SEQUENCE [LARGE SCALE GENOMIC DNA]</scope>
    <source>
        <strain evidence="3">JCM 14969</strain>
    </source>
</reference>
<keyword evidence="3" id="KW-1185">Reference proteome</keyword>
<dbReference type="Proteomes" id="UP001500393">
    <property type="component" value="Unassembled WGS sequence"/>
</dbReference>
<name>A0ABP4PEG7_9ACTN</name>